<evidence type="ECO:0000313" key="2">
    <source>
        <dbReference type="EMBL" id="AOY75875.1"/>
    </source>
</evidence>
<feature type="transmembrane region" description="Helical" evidence="1">
    <location>
        <begin position="81"/>
        <end position="101"/>
    </location>
</feature>
<evidence type="ECO:0000313" key="3">
    <source>
        <dbReference type="EMBL" id="ARE86216.1"/>
    </source>
</evidence>
<accession>A0AAC9RHL8</accession>
<name>A0AAC9RHL8_9CLOT</name>
<feature type="transmembrane region" description="Helical" evidence="1">
    <location>
        <begin position="138"/>
        <end position="162"/>
    </location>
</feature>
<dbReference type="Proteomes" id="UP000177894">
    <property type="component" value="Chromosome"/>
</dbReference>
<evidence type="ECO:0000256" key="1">
    <source>
        <dbReference type="SAM" id="Phobius"/>
    </source>
</evidence>
<feature type="transmembrane region" description="Helical" evidence="1">
    <location>
        <begin position="203"/>
        <end position="223"/>
    </location>
</feature>
<keyword evidence="1" id="KW-0812">Transmembrane</keyword>
<sequence length="232" mass="27138">MHNVTEKVLFKKENRRILILNLCITVFVLMGYLLIIVFKKSPEEELFNMDFYSFFFLFQFILYTLLVQILEVEEGKQMDSLVQVGVFTLGIIPLIMVAAHGKGIERLQTFVPLSIQYLWGITLVNLKVRIASISKEKTYYINLFNFCVMGGGMMLLYLFYQYKGLVVVSVFDKRIPIIFFINPLLTMIGSLRSQMGEVNYRGYQPIIIFFIFWCLFGVALKLMEKYTVSRRD</sequence>
<gene>
    <name evidence="2" type="ORF">BJL90_08200</name>
    <name evidence="3" type="ORF">CLFO_05380</name>
</gene>
<dbReference type="RefSeq" id="WP_070966397.1">
    <property type="nucleotide sequence ID" value="NZ_CP017603.1"/>
</dbReference>
<dbReference type="EMBL" id="CP020559">
    <property type="protein sequence ID" value="ARE86216.1"/>
    <property type="molecule type" value="Genomic_DNA"/>
</dbReference>
<feature type="transmembrane region" description="Helical" evidence="1">
    <location>
        <begin position="51"/>
        <end position="69"/>
    </location>
</feature>
<keyword evidence="1" id="KW-0472">Membrane</keyword>
<protein>
    <submittedName>
        <fullName evidence="3">Uncharacterized protein</fullName>
    </submittedName>
</protein>
<organism evidence="3 5">
    <name type="scientific">Clostridium formicaceticum</name>
    <dbReference type="NCBI Taxonomy" id="1497"/>
    <lineage>
        <taxon>Bacteria</taxon>
        <taxon>Bacillati</taxon>
        <taxon>Bacillota</taxon>
        <taxon>Clostridia</taxon>
        <taxon>Eubacteriales</taxon>
        <taxon>Clostridiaceae</taxon>
        <taxon>Clostridium</taxon>
    </lineage>
</organism>
<reference evidence="3 5" key="2">
    <citation type="submission" date="2017-03" db="EMBL/GenBank/DDBJ databases">
        <title>Complete sequence of Clostridium formicaceticum DSM 92.</title>
        <authorList>
            <person name="Poehlein A."/>
            <person name="Karl M."/>
            <person name="Bengelsdorf F.R."/>
            <person name="Duerre P."/>
            <person name="Daniel R."/>
        </authorList>
    </citation>
    <scope>NUCLEOTIDE SEQUENCE [LARGE SCALE GENOMIC DNA]</scope>
    <source>
        <strain evidence="3 5">DSM 92</strain>
    </source>
</reference>
<dbReference type="AlphaFoldDB" id="A0AAC9RHL8"/>
<proteinExistence type="predicted"/>
<evidence type="ECO:0000313" key="5">
    <source>
        <dbReference type="Proteomes" id="UP000192478"/>
    </source>
</evidence>
<evidence type="ECO:0000313" key="4">
    <source>
        <dbReference type="Proteomes" id="UP000177894"/>
    </source>
</evidence>
<keyword evidence="4" id="KW-1185">Reference proteome</keyword>
<dbReference type="EMBL" id="CP017603">
    <property type="protein sequence ID" value="AOY75875.1"/>
    <property type="molecule type" value="Genomic_DNA"/>
</dbReference>
<feature type="transmembrane region" description="Helical" evidence="1">
    <location>
        <begin position="107"/>
        <end position="126"/>
    </location>
</feature>
<feature type="transmembrane region" description="Helical" evidence="1">
    <location>
        <begin position="17"/>
        <end position="39"/>
    </location>
</feature>
<dbReference type="Proteomes" id="UP000192478">
    <property type="component" value="Chromosome"/>
</dbReference>
<reference evidence="2 4" key="1">
    <citation type="submission" date="2016-10" db="EMBL/GenBank/DDBJ databases">
        <title>Complete Genome Sequence of Acetogen Clostridium formicoaceticum ATCC 27076.</title>
        <authorList>
            <person name="Bao T."/>
            <person name="Cheng C."/>
            <person name="Zhao J."/>
            <person name="Yang S.-T."/>
            <person name="Wang J."/>
            <person name="Wang M."/>
        </authorList>
    </citation>
    <scope>NUCLEOTIDE SEQUENCE [LARGE SCALE GENOMIC DNA]</scope>
    <source>
        <strain evidence="2 4">ATCC 27076</strain>
    </source>
</reference>
<keyword evidence="1" id="KW-1133">Transmembrane helix</keyword>
<dbReference type="KEGG" id="cfm:BJL90_08200"/>
<feature type="transmembrane region" description="Helical" evidence="1">
    <location>
        <begin position="174"/>
        <end position="191"/>
    </location>
</feature>